<dbReference type="EMBL" id="BLLF01001545">
    <property type="protein sequence ID" value="GFH19939.1"/>
    <property type="molecule type" value="Genomic_DNA"/>
</dbReference>
<feature type="non-terminal residue" evidence="2">
    <location>
        <position position="1"/>
    </location>
</feature>
<dbReference type="InterPro" id="IPR057466">
    <property type="entry name" value="CFAP46_TPR"/>
</dbReference>
<reference evidence="2 3" key="1">
    <citation type="submission" date="2020-02" db="EMBL/GenBank/DDBJ databases">
        <title>Draft genome sequence of Haematococcus lacustris strain NIES-144.</title>
        <authorList>
            <person name="Morimoto D."/>
            <person name="Nakagawa S."/>
            <person name="Yoshida T."/>
            <person name="Sawayama S."/>
        </authorList>
    </citation>
    <scope>NUCLEOTIDE SEQUENCE [LARGE SCALE GENOMIC DNA]</scope>
    <source>
        <strain evidence="2 3">NIES-144</strain>
    </source>
</reference>
<dbReference type="PANTHER" id="PTHR15977">
    <property type="entry name" value="CILIA- AND FLAGELLA-ASSOCIATED PROTEIN 46"/>
    <property type="match status" value="1"/>
</dbReference>
<dbReference type="PANTHER" id="PTHR15977:SF15">
    <property type="entry name" value="CILIA- AND FLAGELLA-ASSOCIATED PROTEIN 46"/>
    <property type="match status" value="1"/>
</dbReference>
<organism evidence="2 3">
    <name type="scientific">Haematococcus lacustris</name>
    <name type="common">Green alga</name>
    <name type="synonym">Haematococcus pluvialis</name>
    <dbReference type="NCBI Taxonomy" id="44745"/>
    <lineage>
        <taxon>Eukaryota</taxon>
        <taxon>Viridiplantae</taxon>
        <taxon>Chlorophyta</taxon>
        <taxon>core chlorophytes</taxon>
        <taxon>Chlorophyceae</taxon>
        <taxon>CS clade</taxon>
        <taxon>Chlamydomonadales</taxon>
        <taxon>Haematococcaceae</taxon>
        <taxon>Haematococcus</taxon>
    </lineage>
</organism>
<dbReference type="GO" id="GO:0060294">
    <property type="term" value="P:cilium movement involved in cell motility"/>
    <property type="evidence" value="ECO:0007669"/>
    <property type="project" value="InterPro"/>
</dbReference>
<feature type="region of interest" description="Disordered" evidence="1">
    <location>
        <begin position="92"/>
        <end position="116"/>
    </location>
</feature>
<keyword evidence="3" id="KW-1185">Reference proteome</keyword>
<proteinExistence type="predicted"/>
<dbReference type="Proteomes" id="UP000485058">
    <property type="component" value="Unassembled WGS sequence"/>
</dbReference>
<evidence type="ECO:0000256" key="1">
    <source>
        <dbReference type="SAM" id="MobiDB-lite"/>
    </source>
</evidence>
<accession>A0A699ZK25</accession>
<name>A0A699ZK25_HAELA</name>
<dbReference type="AlphaFoldDB" id="A0A699ZK25"/>
<dbReference type="Pfam" id="PF25439">
    <property type="entry name" value="TPR_CFAP46_N"/>
    <property type="match status" value="1"/>
</dbReference>
<dbReference type="InterPro" id="IPR039586">
    <property type="entry name" value="CFAP46"/>
</dbReference>
<feature type="non-terminal residue" evidence="2">
    <location>
        <position position="116"/>
    </location>
</feature>
<evidence type="ECO:0000313" key="3">
    <source>
        <dbReference type="Proteomes" id="UP000485058"/>
    </source>
</evidence>
<gene>
    <name evidence="2" type="ORF">HaLaN_16976</name>
</gene>
<sequence>GQPLVDSTLEAIRHVQQGLELAASNPARYLFLVYNGSVHHWHVSRPLQRDKLRHHLLPSMEKVWQALEKVPNHEEWKVRNLMALALCQAEATPPGGKGGGGEGEAAKTLQRAYDMA</sequence>
<dbReference type="GO" id="GO:0035082">
    <property type="term" value="P:axoneme assembly"/>
    <property type="evidence" value="ECO:0007669"/>
    <property type="project" value="InterPro"/>
</dbReference>
<comment type="caution">
    <text evidence="2">The sequence shown here is derived from an EMBL/GenBank/DDBJ whole genome shotgun (WGS) entry which is preliminary data.</text>
</comment>
<protein>
    <submittedName>
        <fullName evidence="2">Uncharacterized protein</fullName>
    </submittedName>
</protein>
<evidence type="ECO:0000313" key="2">
    <source>
        <dbReference type="EMBL" id="GFH19939.1"/>
    </source>
</evidence>